<gene>
    <name evidence="11" type="ORF">YC6258_01388</name>
</gene>
<dbReference type="Gene3D" id="3.40.640.10">
    <property type="entry name" value="Type I PLP-dependent aspartate aminotransferase-like (Major domain)"/>
    <property type="match status" value="1"/>
</dbReference>
<dbReference type="AlphaFoldDB" id="A0A0C5VGU0"/>
<dbReference type="GO" id="GO:0009236">
    <property type="term" value="P:cobalamin biosynthetic process"/>
    <property type="evidence" value="ECO:0007669"/>
    <property type="project" value="UniProtKB-UniPathway"/>
</dbReference>
<dbReference type="STRING" id="1445510.YC6258_01388"/>
<dbReference type="InterPro" id="IPR005860">
    <property type="entry name" value="CobD"/>
</dbReference>
<dbReference type="PATRIC" id="fig|1445510.3.peg.1361"/>
<keyword evidence="7 11" id="KW-0456">Lyase</keyword>
<dbReference type="GO" id="GO:0008483">
    <property type="term" value="F:transaminase activity"/>
    <property type="evidence" value="ECO:0007669"/>
    <property type="project" value="UniProtKB-KW"/>
</dbReference>
<dbReference type="Proteomes" id="UP000032266">
    <property type="component" value="Chromosome"/>
</dbReference>
<evidence type="ECO:0000259" key="10">
    <source>
        <dbReference type="Pfam" id="PF00155"/>
    </source>
</evidence>
<dbReference type="UniPathway" id="UPA00148"/>
<dbReference type="SUPFAM" id="SSF53383">
    <property type="entry name" value="PLP-dependent transferases"/>
    <property type="match status" value="1"/>
</dbReference>
<comment type="function">
    <text evidence="2">Decarboxylates L-threonine-O-3-phosphate to yield (R)-1-amino-2-propanol O-2-phosphate, the precursor for the linkage between the nucleotide loop and the corrin ring in cobalamin.</text>
</comment>
<evidence type="ECO:0000256" key="3">
    <source>
        <dbReference type="ARBA" id="ARBA00004953"/>
    </source>
</evidence>
<evidence type="ECO:0000256" key="5">
    <source>
        <dbReference type="ARBA" id="ARBA00022573"/>
    </source>
</evidence>
<dbReference type="InterPro" id="IPR015422">
    <property type="entry name" value="PyrdxlP-dep_Trfase_small"/>
</dbReference>
<proteinExistence type="predicted"/>
<evidence type="ECO:0000256" key="9">
    <source>
        <dbReference type="ARBA" id="ARBA00048531"/>
    </source>
</evidence>
<keyword evidence="5" id="KW-0169">Cobalamin biosynthesis</keyword>
<keyword evidence="11" id="KW-0808">Transferase</keyword>
<dbReference type="InterPro" id="IPR004839">
    <property type="entry name" value="Aminotransferase_I/II_large"/>
</dbReference>
<dbReference type="Gene3D" id="3.90.1150.10">
    <property type="entry name" value="Aspartate Aminotransferase, domain 1"/>
    <property type="match status" value="1"/>
</dbReference>
<comment type="catalytic activity">
    <reaction evidence="9">
        <text>O-phospho-L-threonine + H(+) = (R)-1-aminopropan-2-yl phosphate + CO2</text>
        <dbReference type="Rhea" id="RHEA:11492"/>
        <dbReference type="ChEBI" id="CHEBI:15378"/>
        <dbReference type="ChEBI" id="CHEBI:16526"/>
        <dbReference type="ChEBI" id="CHEBI:58563"/>
        <dbReference type="ChEBI" id="CHEBI:58675"/>
        <dbReference type="EC" id="4.1.1.81"/>
    </reaction>
</comment>
<dbReference type="GO" id="GO:0030170">
    <property type="term" value="F:pyridoxal phosphate binding"/>
    <property type="evidence" value="ECO:0007669"/>
    <property type="project" value="InterPro"/>
</dbReference>
<evidence type="ECO:0000313" key="12">
    <source>
        <dbReference type="Proteomes" id="UP000032266"/>
    </source>
</evidence>
<dbReference type="InterPro" id="IPR015424">
    <property type="entry name" value="PyrdxlP-dep_Trfase"/>
</dbReference>
<dbReference type="GO" id="GO:0048472">
    <property type="term" value="F:threonine-phosphate decarboxylase activity"/>
    <property type="evidence" value="ECO:0007669"/>
    <property type="project" value="UniProtKB-EC"/>
</dbReference>
<evidence type="ECO:0000256" key="1">
    <source>
        <dbReference type="ARBA" id="ARBA00001933"/>
    </source>
</evidence>
<dbReference type="OrthoDB" id="9799304at2"/>
<organism evidence="11 12">
    <name type="scientific">Gynuella sunshinyii YC6258</name>
    <dbReference type="NCBI Taxonomy" id="1445510"/>
    <lineage>
        <taxon>Bacteria</taxon>
        <taxon>Pseudomonadati</taxon>
        <taxon>Pseudomonadota</taxon>
        <taxon>Gammaproteobacteria</taxon>
        <taxon>Oceanospirillales</taxon>
        <taxon>Saccharospirillaceae</taxon>
        <taxon>Gynuella</taxon>
    </lineage>
</organism>
<dbReference type="KEGG" id="gsn:YC6258_01388"/>
<dbReference type="NCBIfam" id="TIGR01140">
    <property type="entry name" value="L_thr_O3P_dcar"/>
    <property type="match status" value="1"/>
</dbReference>
<accession>A0A0C5VGU0</accession>
<evidence type="ECO:0000313" key="11">
    <source>
        <dbReference type="EMBL" id="AJQ93436.1"/>
    </source>
</evidence>
<evidence type="ECO:0000256" key="2">
    <source>
        <dbReference type="ARBA" id="ARBA00003444"/>
    </source>
</evidence>
<keyword evidence="6" id="KW-0663">Pyridoxal phosphate</keyword>
<keyword evidence="12" id="KW-1185">Reference proteome</keyword>
<keyword evidence="11" id="KW-0032">Aminotransferase</keyword>
<dbReference type="PANTHER" id="PTHR42885:SF1">
    <property type="entry name" value="THREONINE-PHOSPHATE DECARBOXYLASE"/>
    <property type="match status" value="1"/>
</dbReference>
<dbReference type="EMBL" id="CP007142">
    <property type="protein sequence ID" value="AJQ93436.1"/>
    <property type="molecule type" value="Genomic_DNA"/>
</dbReference>
<comment type="pathway">
    <text evidence="3">Cofactor biosynthesis; adenosylcobalamin biosynthesis.</text>
</comment>
<evidence type="ECO:0000256" key="4">
    <source>
        <dbReference type="ARBA" id="ARBA00012285"/>
    </source>
</evidence>
<evidence type="ECO:0000256" key="7">
    <source>
        <dbReference type="ARBA" id="ARBA00023239"/>
    </source>
</evidence>
<dbReference type="Pfam" id="PF00155">
    <property type="entry name" value="Aminotran_1_2"/>
    <property type="match status" value="1"/>
</dbReference>
<comment type="cofactor">
    <cofactor evidence="1">
        <name>pyridoxal 5'-phosphate</name>
        <dbReference type="ChEBI" id="CHEBI:597326"/>
    </cofactor>
</comment>
<evidence type="ECO:0000256" key="8">
    <source>
        <dbReference type="ARBA" id="ARBA00029996"/>
    </source>
</evidence>
<sequence>MVSSVTAPFHGGRLQQAANEFGIAAEQWLDLSTGVNPEGWPVPHLPAEVWQRLPENDDALEQAAARFYGRPMLAVPGSQWAIQTLPMLFAPTRVWIPRYGYAEHAFHWRLNGHQLETYDELPDQHQLAPDDIVIAVNPNNPTGYRYQPDQLLGLAMKLQQLSGHLLVDEAFMDPSPRYSLLSGTVPDNLIVLRSLGKFFGLAGIRLGFICCDPALQQKLQQRLGPWAISHPARYVGALALQDTVWQQHAQQQIKYSSEKLTNLLSQHFAEDQLSTTALFVTLTLEESQQARQLYQHCGQHAVLVRIFPEWQKIRFGLADDFGLNRLAEVLEDF</sequence>
<dbReference type="EC" id="4.1.1.81" evidence="4"/>
<protein>
    <recommendedName>
        <fullName evidence="4">threonine-phosphate decarboxylase</fullName>
        <ecNumber evidence="4">4.1.1.81</ecNumber>
    </recommendedName>
    <alternativeName>
        <fullName evidence="8">L-threonine-O-3-phosphate decarboxylase</fullName>
    </alternativeName>
</protein>
<dbReference type="InterPro" id="IPR015421">
    <property type="entry name" value="PyrdxlP-dep_Trfase_major"/>
</dbReference>
<dbReference type="CDD" id="cd00609">
    <property type="entry name" value="AAT_like"/>
    <property type="match status" value="1"/>
</dbReference>
<dbReference type="PROSITE" id="PS00105">
    <property type="entry name" value="AA_TRANSFER_CLASS_1"/>
    <property type="match status" value="1"/>
</dbReference>
<feature type="domain" description="Aminotransferase class I/classII large" evidence="10">
    <location>
        <begin position="57"/>
        <end position="315"/>
    </location>
</feature>
<dbReference type="InterPro" id="IPR004838">
    <property type="entry name" value="NHTrfase_class1_PyrdxlP-BS"/>
</dbReference>
<evidence type="ECO:0000256" key="6">
    <source>
        <dbReference type="ARBA" id="ARBA00022898"/>
    </source>
</evidence>
<name>A0A0C5VGU0_9GAMM</name>
<dbReference type="HOGENOM" id="CLU_017584_3_4_6"/>
<reference evidence="11 12" key="1">
    <citation type="submission" date="2014-01" db="EMBL/GenBank/DDBJ databases">
        <title>Full genme sequencing of cellulolytic bacterium Gynuella sunshinyii YC6258T gen. nov., sp. nov.</title>
        <authorList>
            <person name="Khan H."/>
            <person name="Chung E.J."/>
            <person name="Chung Y.R."/>
        </authorList>
    </citation>
    <scope>NUCLEOTIDE SEQUENCE [LARGE SCALE GENOMIC DNA]</scope>
    <source>
        <strain evidence="11 12">YC6258</strain>
    </source>
</reference>
<dbReference type="PANTHER" id="PTHR42885">
    <property type="entry name" value="HISTIDINOL-PHOSPHATE AMINOTRANSFERASE-RELATED"/>
    <property type="match status" value="1"/>
</dbReference>